<dbReference type="KEGG" id="acm:AciX9_3109"/>
<dbReference type="HOGENOM" id="CLU_3118376_0_0_0"/>
<dbReference type="STRING" id="1198114.AciX9_3109"/>
<proteinExistence type="predicted"/>
<sequence>MTELKARQFAEDWISRVQGSLILHAATGDCKPFERAMSVLTDLTKPSKRD</sequence>
<organism evidence="2">
    <name type="scientific">Granulicella tundricola (strain ATCC BAA-1859 / DSM 23138 / MP5ACTX9)</name>
    <dbReference type="NCBI Taxonomy" id="1198114"/>
    <lineage>
        <taxon>Bacteria</taxon>
        <taxon>Pseudomonadati</taxon>
        <taxon>Acidobacteriota</taxon>
        <taxon>Terriglobia</taxon>
        <taxon>Terriglobales</taxon>
        <taxon>Acidobacteriaceae</taxon>
        <taxon>Granulicella</taxon>
    </lineage>
</organism>
<dbReference type="AlphaFoldDB" id="E8X0U1"/>
<reference evidence="2" key="1">
    <citation type="submission" date="2011-01" db="EMBL/GenBank/DDBJ databases">
        <title>Complete sequence of chromosome of Acidobacterium sp. MP5ACTX9.</title>
        <authorList>
            <consortium name="US DOE Joint Genome Institute"/>
            <person name="Lucas S."/>
            <person name="Copeland A."/>
            <person name="Lapidus A."/>
            <person name="Cheng J.-F."/>
            <person name="Goodwin L."/>
            <person name="Pitluck S."/>
            <person name="Teshima H."/>
            <person name="Detter J.C."/>
            <person name="Han C."/>
            <person name="Tapia R."/>
            <person name="Land M."/>
            <person name="Hauser L."/>
            <person name="Kyrpides N."/>
            <person name="Ivanova N."/>
            <person name="Ovchinnikova G."/>
            <person name="Pagani I."/>
            <person name="Rawat S.R."/>
            <person name="Mannisto M."/>
            <person name="Haggblom M.M."/>
            <person name="Woyke T."/>
        </authorList>
    </citation>
    <scope>NUCLEOTIDE SEQUENCE [LARGE SCALE GENOMIC DNA]</scope>
    <source>
        <strain evidence="2">MP5ACTX9</strain>
    </source>
</reference>
<gene>
    <name evidence="1" type="ordered locus">AciX9_3109</name>
</gene>
<accession>E8X0U1</accession>
<dbReference type="Proteomes" id="UP000000343">
    <property type="component" value="Chromosome"/>
</dbReference>
<evidence type="ECO:0000313" key="2">
    <source>
        <dbReference type="Proteomes" id="UP000000343"/>
    </source>
</evidence>
<dbReference type="EMBL" id="CP002480">
    <property type="protein sequence ID" value="ADW70125.1"/>
    <property type="molecule type" value="Genomic_DNA"/>
</dbReference>
<evidence type="ECO:0000313" key="1">
    <source>
        <dbReference type="EMBL" id="ADW70125.1"/>
    </source>
</evidence>
<keyword evidence="2" id="KW-1185">Reference proteome</keyword>
<name>E8X0U1_GRATM</name>
<dbReference type="PaxDb" id="1198114-AciX9_3109"/>
<protein>
    <submittedName>
        <fullName evidence="1">Putative transcriptional regulator, TetR family</fullName>
    </submittedName>
</protein>